<gene>
    <name evidence="4" type="ORF">J421_5864</name>
</gene>
<dbReference type="GO" id="GO:0043565">
    <property type="term" value="F:sequence-specific DNA binding"/>
    <property type="evidence" value="ECO:0007669"/>
    <property type="project" value="InterPro"/>
</dbReference>
<organism evidence="4 5">
    <name type="scientific">Gemmatirosa kalamazoonensis</name>
    <dbReference type="NCBI Taxonomy" id="861299"/>
    <lineage>
        <taxon>Bacteria</taxon>
        <taxon>Pseudomonadati</taxon>
        <taxon>Gemmatimonadota</taxon>
        <taxon>Gemmatimonadia</taxon>
        <taxon>Gemmatimonadales</taxon>
        <taxon>Gemmatimonadaceae</taxon>
        <taxon>Gemmatirosa</taxon>
    </lineage>
</organism>
<reference evidence="4 5" key="1">
    <citation type="journal article" date="2014" name="Genome Announc.">
        <title>Genome Sequence and Methylome of Soil Bacterium Gemmatirosa kalamazoonensis KBS708T, a Member of the Rarely Cultivated Gemmatimonadetes Phylum.</title>
        <authorList>
            <person name="Debruyn J.M."/>
            <person name="Radosevich M."/>
            <person name="Wommack K.E."/>
            <person name="Polson S.W."/>
            <person name="Hauser L.J."/>
            <person name="Fawaz M.N."/>
            <person name="Korlach J."/>
            <person name="Tsai Y.C."/>
        </authorList>
    </citation>
    <scope>NUCLEOTIDE SEQUENCE [LARGE SCALE GENOMIC DNA]</scope>
    <source>
        <strain evidence="4 5">KBS708</strain>
        <plasmid evidence="5">Plasmid 2</plasmid>
    </source>
</reference>
<sequence>MDIAILALNDVFDTGLSTIIDAFATANELAEATGLTSLRFDVTIVGVRRSVKSAQGLTVPVQAVRRKTPDCAIVPAIGFKMPEALGAALLRSEIRDATRQLQRWARGGATMAAACIGTFVMAEAGLLDDHDATTTWWLAPFFRQRYPAVRLDETRMIVRSDRVVTAGAALSHMDLALWLIRQRSPELATLTAKYLVVDSRPSQAAYVLTDHLVHADPLVERFERWARGRLAKGFSLDEAAKSVGASKRTLGRRIQQVLGRSPISYFQDVRVERAVHLLRTTDRSVESIASQVGYADGVTLRTLLRRRLGKGIKELRRLDQ</sequence>
<dbReference type="Gene3D" id="3.40.50.880">
    <property type="match status" value="1"/>
</dbReference>
<dbReference type="KEGG" id="gba:J421_5864"/>
<dbReference type="CDD" id="cd03138">
    <property type="entry name" value="GATase1_AraC_2"/>
    <property type="match status" value="1"/>
</dbReference>
<evidence type="ECO:0000259" key="3">
    <source>
        <dbReference type="PROSITE" id="PS01124"/>
    </source>
</evidence>
<dbReference type="Gene3D" id="1.10.10.60">
    <property type="entry name" value="Homeodomain-like"/>
    <property type="match status" value="1"/>
</dbReference>
<dbReference type="Proteomes" id="UP000019151">
    <property type="component" value="Plasmid 2"/>
</dbReference>
<dbReference type="GO" id="GO:0003700">
    <property type="term" value="F:DNA-binding transcription factor activity"/>
    <property type="evidence" value="ECO:0007669"/>
    <property type="project" value="InterPro"/>
</dbReference>
<dbReference type="SMART" id="SM00342">
    <property type="entry name" value="HTH_ARAC"/>
    <property type="match status" value="1"/>
</dbReference>
<evidence type="ECO:0000313" key="5">
    <source>
        <dbReference type="Proteomes" id="UP000019151"/>
    </source>
</evidence>
<dbReference type="SUPFAM" id="SSF52317">
    <property type="entry name" value="Class I glutamine amidotransferase-like"/>
    <property type="match status" value="1"/>
</dbReference>
<evidence type="ECO:0000256" key="1">
    <source>
        <dbReference type="ARBA" id="ARBA00023015"/>
    </source>
</evidence>
<dbReference type="InterPro" id="IPR002818">
    <property type="entry name" value="DJ-1/PfpI"/>
</dbReference>
<geneLocation type="plasmid" evidence="4 5">
    <name>2</name>
</geneLocation>
<proteinExistence type="predicted"/>
<dbReference type="AlphaFoldDB" id="W0RQY6"/>
<dbReference type="InterPro" id="IPR018060">
    <property type="entry name" value="HTH_AraC"/>
</dbReference>
<protein>
    <submittedName>
        <fullName evidence="4">DJ-1 domain, InhA-type</fullName>
    </submittedName>
</protein>
<dbReference type="SUPFAM" id="SSF46689">
    <property type="entry name" value="Homeodomain-like"/>
    <property type="match status" value="1"/>
</dbReference>
<evidence type="ECO:0000313" key="4">
    <source>
        <dbReference type="EMBL" id="AHG93399.1"/>
    </source>
</evidence>
<keyword evidence="5" id="KW-1185">Reference proteome</keyword>
<name>W0RQY6_9BACT</name>
<dbReference type="InterPro" id="IPR009057">
    <property type="entry name" value="Homeodomain-like_sf"/>
</dbReference>
<evidence type="ECO:0000256" key="2">
    <source>
        <dbReference type="ARBA" id="ARBA00023163"/>
    </source>
</evidence>
<feature type="domain" description="HTH araC/xylS-type" evidence="3">
    <location>
        <begin position="220"/>
        <end position="318"/>
    </location>
</feature>
<dbReference type="InterPro" id="IPR052158">
    <property type="entry name" value="INH-QAR"/>
</dbReference>
<dbReference type="PROSITE" id="PS01124">
    <property type="entry name" value="HTH_ARAC_FAMILY_2"/>
    <property type="match status" value="1"/>
</dbReference>
<dbReference type="Pfam" id="PF12833">
    <property type="entry name" value="HTH_18"/>
    <property type="match status" value="1"/>
</dbReference>
<dbReference type="PANTHER" id="PTHR43130:SF11">
    <property type="entry name" value="TRANSCRIPTIONAL REGULATORY PROTEIN"/>
    <property type="match status" value="1"/>
</dbReference>
<dbReference type="InterPro" id="IPR029062">
    <property type="entry name" value="Class_I_gatase-like"/>
</dbReference>
<dbReference type="Pfam" id="PF01965">
    <property type="entry name" value="DJ-1_PfpI"/>
    <property type="match status" value="1"/>
</dbReference>
<dbReference type="InParanoid" id="W0RQY6"/>
<dbReference type="HOGENOM" id="CLU_000445_59_0_0"/>
<dbReference type="OrthoDB" id="9803764at2"/>
<accession>W0RQY6</accession>
<dbReference type="PANTHER" id="PTHR43130">
    <property type="entry name" value="ARAC-FAMILY TRANSCRIPTIONAL REGULATOR"/>
    <property type="match status" value="1"/>
</dbReference>
<dbReference type="PATRIC" id="fig|861299.3.peg.5911"/>
<keyword evidence="2" id="KW-0804">Transcription</keyword>
<dbReference type="RefSeq" id="WP_025414702.1">
    <property type="nucleotide sequence ID" value="NZ_CP007130.1"/>
</dbReference>
<keyword evidence="4" id="KW-0614">Plasmid</keyword>
<dbReference type="EMBL" id="CP007130">
    <property type="protein sequence ID" value="AHG93399.1"/>
    <property type="molecule type" value="Genomic_DNA"/>
</dbReference>
<dbReference type="eggNOG" id="COG4977">
    <property type="taxonomic scope" value="Bacteria"/>
</dbReference>
<keyword evidence="1" id="KW-0805">Transcription regulation</keyword>